<dbReference type="Proteomes" id="UP001223390">
    <property type="component" value="Unassembled WGS sequence"/>
</dbReference>
<accession>A0ABT7GS20</accession>
<evidence type="ECO:0000313" key="3">
    <source>
        <dbReference type="Proteomes" id="UP001223390"/>
    </source>
</evidence>
<feature type="transmembrane region" description="Helical" evidence="1">
    <location>
        <begin position="20"/>
        <end position="38"/>
    </location>
</feature>
<gene>
    <name evidence="2" type="ORF">QEZ40_000925</name>
</gene>
<comment type="caution">
    <text evidence="2">The sequence shown here is derived from an EMBL/GenBank/DDBJ whole genome shotgun (WGS) entry which is preliminary data.</text>
</comment>
<keyword evidence="1" id="KW-0812">Transmembrane</keyword>
<reference evidence="2 3" key="1">
    <citation type="submission" date="2023-05" db="EMBL/GenBank/DDBJ databases">
        <title>Sequencing and Assembly of Streptomyces sp. NP73.</title>
        <authorList>
            <person name="Konwar A.N."/>
            <person name="Saikia K."/>
            <person name="Thakur D."/>
        </authorList>
    </citation>
    <scope>NUCLEOTIDE SEQUENCE [LARGE SCALE GENOMIC DNA]</scope>
    <source>
        <strain evidence="2 3">NP73</strain>
    </source>
</reference>
<feature type="transmembrane region" description="Helical" evidence="1">
    <location>
        <begin position="84"/>
        <end position="109"/>
    </location>
</feature>
<feature type="transmembrane region" description="Helical" evidence="1">
    <location>
        <begin position="155"/>
        <end position="173"/>
    </location>
</feature>
<protein>
    <submittedName>
        <fullName evidence="2">ABC transporter</fullName>
    </submittedName>
</protein>
<evidence type="ECO:0000256" key="1">
    <source>
        <dbReference type="SAM" id="Phobius"/>
    </source>
</evidence>
<dbReference type="EMBL" id="JASITI010000012">
    <property type="protein sequence ID" value="MDK9496390.1"/>
    <property type="molecule type" value="Genomic_DNA"/>
</dbReference>
<keyword evidence="1" id="KW-0472">Membrane</keyword>
<feature type="transmembrane region" description="Helical" evidence="1">
    <location>
        <begin position="121"/>
        <end position="143"/>
    </location>
</feature>
<name>A0ABT7GS20_9ACTN</name>
<organism evidence="2 3">
    <name type="scientific">Streptomyces katrae</name>
    <dbReference type="NCBI Taxonomy" id="68223"/>
    <lineage>
        <taxon>Bacteria</taxon>
        <taxon>Bacillati</taxon>
        <taxon>Actinomycetota</taxon>
        <taxon>Actinomycetes</taxon>
        <taxon>Kitasatosporales</taxon>
        <taxon>Streptomycetaceae</taxon>
        <taxon>Streptomyces</taxon>
    </lineage>
</organism>
<dbReference type="RefSeq" id="WP_285341942.1">
    <property type="nucleotide sequence ID" value="NZ_JASITI010000012.1"/>
</dbReference>
<evidence type="ECO:0000313" key="2">
    <source>
        <dbReference type="EMBL" id="MDK9496390.1"/>
    </source>
</evidence>
<feature type="transmembrane region" description="Helical" evidence="1">
    <location>
        <begin position="44"/>
        <end position="64"/>
    </location>
</feature>
<sequence length="218" mass="21077">MTVAALLRYQGALLLRSQHWIGPLVVYAAFVAVGVRSGDPALDALGYTAAGLVPLSAWLVRVCVTAEPPAARAVSAAAAGPVRVHAAALLTALAGTLLAGAAGAAYALLAGDLRYQPAAGTALAGAVALAVCALTGTAVGAVCSRPLLRGRGRSFLAAGVGSLLAWVVAFSPARSAVSALVGAARADSAPLPLGALAGAVLLAGAAGGVACLAGKRRG</sequence>
<proteinExistence type="predicted"/>
<feature type="transmembrane region" description="Helical" evidence="1">
    <location>
        <begin position="193"/>
        <end position="213"/>
    </location>
</feature>
<keyword evidence="3" id="KW-1185">Reference proteome</keyword>
<keyword evidence="1" id="KW-1133">Transmembrane helix</keyword>